<dbReference type="Gene3D" id="1.20.1280.50">
    <property type="match status" value="1"/>
</dbReference>
<dbReference type="SMART" id="SM00256">
    <property type="entry name" value="FBOX"/>
    <property type="match status" value="1"/>
</dbReference>
<protein>
    <recommendedName>
        <fullName evidence="1">F-box domain-containing protein</fullName>
    </recommendedName>
</protein>
<dbReference type="SUPFAM" id="SSF81383">
    <property type="entry name" value="F-box domain"/>
    <property type="match status" value="1"/>
</dbReference>
<gene>
    <name evidence="2" type="ORF">V5O48_004662</name>
</gene>
<dbReference type="EMBL" id="JBAHYK010000164">
    <property type="protein sequence ID" value="KAL0577338.1"/>
    <property type="molecule type" value="Genomic_DNA"/>
</dbReference>
<reference evidence="2 3" key="1">
    <citation type="submission" date="2024-02" db="EMBL/GenBank/DDBJ databases">
        <title>A draft genome for the cacao thread blight pathogen Marasmius crinis-equi.</title>
        <authorList>
            <person name="Cohen S.P."/>
            <person name="Baruah I.K."/>
            <person name="Amoako-Attah I."/>
            <person name="Bukari Y."/>
            <person name="Meinhardt L.W."/>
            <person name="Bailey B.A."/>
        </authorList>
    </citation>
    <scope>NUCLEOTIDE SEQUENCE [LARGE SCALE GENOMIC DNA]</scope>
    <source>
        <strain evidence="2 3">GH-76</strain>
    </source>
</reference>
<keyword evidence="3" id="KW-1185">Reference proteome</keyword>
<dbReference type="InterPro" id="IPR036047">
    <property type="entry name" value="F-box-like_dom_sf"/>
</dbReference>
<dbReference type="InterPro" id="IPR001810">
    <property type="entry name" value="F-box_dom"/>
</dbReference>
<dbReference type="PROSITE" id="PS50181">
    <property type="entry name" value="FBOX"/>
    <property type="match status" value="1"/>
</dbReference>
<dbReference type="Proteomes" id="UP001465976">
    <property type="component" value="Unassembled WGS sequence"/>
</dbReference>
<evidence type="ECO:0000313" key="2">
    <source>
        <dbReference type="EMBL" id="KAL0577338.1"/>
    </source>
</evidence>
<evidence type="ECO:0000313" key="3">
    <source>
        <dbReference type="Proteomes" id="UP001465976"/>
    </source>
</evidence>
<evidence type="ECO:0000259" key="1">
    <source>
        <dbReference type="PROSITE" id="PS50181"/>
    </source>
</evidence>
<name>A0ABR3FPG4_9AGAR</name>
<sequence length="474" mass="53272">MACLEFEQLPDDVLLEIISFLYPRDIVRVRQINDRFRELTTQKSLWIRAYRRNSELFLSPLTCVQRVDDIERILLRAETLDQAWTRRARAPSGLELVRSIPYTQCADESTFCQFLDNGRYLLLIRSISIAIFDLEVLGTVPVVQQVAEEGTRFHLPQSLGSPADIDTEGIYIPVLATRGDASYLMIWNFRASRTGLMEEVTNVNVSVFPRDRPLLYGSRGVVVFDQGVSGLSVYDNKTHKIYHLSQSTGSENPWKTRHHHQVEYFPSFDSFVAIHTDDRVVSPTAPPRAPIITIHRFDPPSDKTAYEIIQTHSVVCPKTFTEPKLLSSISASPGCTTLHLAAIFLGVCFIGSMPVHVQVFSVTIHTDSSLSFLFPFETPRNTGCFTLTGLMLSSDESGRARAVCRSRSCMFPFAMQTLLIELTPGEFARSRGLDMHVGCSSYPSPDKIVAFDGFSGRICVTKSGDYTLRSYDIV</sequence>
<organism evidence="2 3">
    <name type="scientific">Marasmius crinis-equi</name>
    <dbReference type="NCBI Taxonomy" id="585013"/>
    <lineage>
        <taxon>Eukaryota</taxon>
        <taxon>Fungi</taxon>
        <taxon>Dikarya</taxon>
        <taxon>Basidiomycota</taxon>
        <taxon>Agaricomycotina</taxon>
        <taxon>Agaricomycetes</taxon>
        <taxon>Agaricomycetidae</taxon>
        <taxon>Agaricales</taxon>
        <taxon>Marasmiineae</taxon>
        <taxon>Marasmiaceae</taxon>
        <taxon>Marasmius</taxon>
    </lineage>
</organism>
<proteinExistence type="predicted"/>
<feature type="domain" description="F-box" evidence="1">
    <location>
        <begin position="3"/>
        <end position="49"/>
    </location>
</feature>
<dbReference type="Pfam" id="PF12937">
    <property type="entry name" value="F-box-like"/>
    <property type="match status" value="1"/>
</dbReference>
<comment type="caution">
    <text evidence="2">The sequence shown here is derived from an EMBL/GenBank/DDBJ whole genome shotgun (WGS) entry which is preliminary data.</text>
</comment>
<accession>A0ABR3FPG4</accession>